<accession>A0ABV5FIN0</accession>
<comment type="caution">
    <text evidence="2">The sequence shown here is derived from an EMBL/GenBank/DDBJ whole genome shotgun (WGS) entry which is preliminary data.</text>
</comment>
<keyword evidence="2" id="KW-0540">Nuclease</keyword>
<sequence length="402" mass="45673">MIFLKTQSEQNIEKYTNSLKAIGAFSNLFSSSEKPFIQYRVAENAFCEAFTAENLARADVAYDAIINGCGIGIKTFILSGSSKIEKVAEFNSRSAELRLLKGIDLANKLADCRNERIKFADRSYKTTNRIYHIIGRDKLELKIFEIPYDLIDKASIEIIAENKTSLKFKDSLNEYNFNISKSVLMKRFFVPKEHIKIDVEILKDPISVLLDLVKPDSQLSTKFINKNEIISSIGQLTQDELIPFKDYVILPLYSPNAKKLAKEPIVPLKSQLNQWNAGGRARDFGEVYISIPAETRNNAPDFFPSKDTIFNLKIPNGNVFSAKVCQQDSKALMTNPNNAMADWILREILALAEGEILTYDKLKEIGYDSVKITKSSNDEYFIDFTPLDEYEKFIEKSKEDLA</sequence>
<name>A0ABV5FIN0_9FLAO</name>
<evidence type="ECO:0000313" key="2">
    <source>
        <dbReference type="EMBL" id="MFB9063404.1"/>
    </source>
</evidence>
<gene>
    <name evidence="2" type="ORF">ACFFUQ_05160</name>
</gene>
<dbReference type="InterPro" id="IPR048923">
    <property type="entry name" value="RE_NgoFVII_C"/>
</dbReference>
<protein>
    <submittedName>
        <fullName evidence="2">Restriction endonuclease</fullName>
    </submittedName>
</protein>
<dbReference type="Pfam" id="PF20731">
    <property type="entry name" value="RE_NgoFVII_C"/>
    <property type="match status" value="1"/>
</dbReference>
<dbReference type="RefSeq" id="WP_290267241.1">
    <property type="nucleotide sequence ID" value="NZ_JAUFQQ010000005.1"/>
</dbReference>
<dbReference type="EMBL" id="JBHMEX010000014">
    <property type="protein sequence ID" value="MFB9063404.1"/>
    <property type="molecule type" value="Genomic_DNA"/>
</dbReference>
<keyword evidence="2" id="KW-0378">Hydrolase</keyword>
<organism evidence="2 3">
    <name type="scientific">Flavobacterium branchiarum</name>
    <dbReference type="NCBI Taxonomy" id="1114870"/>
    <lineage>
        <taxon>Bacteria</taxon>
        <taxon>Pseudomonadati</taxon>
        <taxon>Bacteroidota</taxon>
        <taxon>Flavobacteriia</taxon>
        <taxon>Flavobacteriales</taxon>
        <taxon>Flavobacteriaceae</taxon>
        <taxon>Flavobacterium</taxon>
    </lineage>
</organism>
<dbReference type="Proteomes" id="UP001589589">
    <property type="component" value="Unassembled WGS sequence"/>
</dbReference>
<feature type="domain" description="Restriction endonuclease type II NgoFVII C-terminal B3-like DNA-binding" evidence="1">
    <location>
        <begin position="261"/>
        <end position="374"/>
    </location>
</feature>
<keyword evidence="2" id="KW-0255">Endonuclease</keyword>
<dbReference type="GO" id="GO:0004519">
    <property type="term" value="F:endonuclease activity"/>
    <property type="evidence" value="ECO:0007669"/>
    <property type="project" value="UniProtKB-KW"/>
</dbReference>
<evidence type="ECO:0000313" key="3">
    <source>
        <dbReference type="Proteomes" id="UP001589589"/>
    </source>
</evidence>
<evidence type="ECO:0000259" key="1">
    <source>
        <dbReference type="Pfam" id="PF20731"/>
    </source>
</evidence>
<keyword evidence="3" id="KW-1185">Reference proteome</keyword>
<proteinExistence type="predicted"/>
<reference evidence="2 3" key="1">
    <citation type="submission" date="2024-09" db="EMBL/GenBank/DDBJ databases">
        <authorList>
            <person name="Sun Q."/>
            <person name="Mori K."/>
        </authorList>
    </citation>
    <scope>NUCLEOTIDE SEQUENCE [LARGE SCALE GENOMIC DNA]</scope>
    <source>
        <strain evidence="2 3">CECT 7908</strain>
    </source>
</reference>